<dbReference type="AlphaFoldDB" id="A0A5B7HAF3"/>
<evidence type="ECO:0000256" key="1">
    <source>
        <dbReference type="SAM" id="MobiDB-lite"/>
    </source>
</evidence>
<comment type="caution">
    <text evidence="2">The sequence shown here is derived from an EMBL/GenBank/DDBJ whole genome shotgun (WGS) entry which is preliminary data.</text>
</comment>
<organism evidence="2 3">
    <name type="scientific">Portunus trituberculatus</name>
    <name type="common">Swimming crab</name>
    <name type="synonym">Neptunus trituberculatus</name>
    <dbReference type="NCBI Taxonomy" id="210409"/>
    <lineage>
        <taxon>Eukaryota</taxon>
        <taxon>Metazoa</taxon>
        <taxon>Ecdysozoa</taxon>
        <taxon>Arthropoda</taxon>
        <taxon>Crustacea</taxon>
        <taxon>Multicrustacea</taxon>
        <taxon>Malacostraca</taxon>
        <taxon>Eumalacostraca</taxon>
        <taxon>Eucarida</taxon>
        <taxon>Decapoda</taxon>
        <taxon>Pleocyemata</taxon>
        <taxon>Brachyura</taxon>
        <taxon>Eubrachyura</taxon>
        <taxon>Portunoidea</taxon>
        <taxon>Portunidae</taxon>
        <taxon>Portuninae</taxon>
        <taxon>Portunus</taxon>
    </lineage>
</organism>
<evidence type="ECO:0000313" key="3">
    <source>
        <dbReference type="Proteomes" id="UP000324222"/>
    </source>
</evidence>
<sequence>MWGGWCAWRLHDGVEDFLTGWGGLGGTDSPRGGGVEGNPRRPVKQQSHASSPNVAIAAPCMLWLPLLSLLADVWDSAPPLWREEWRVCLCMRVCIPSLDNGCLSRPEDEDDEDILEAYGGSGSGIKVSGVKPLV</sequence>
<feature type="region of interest" description="Disordered" evidence="1">
    <location>
        <begin position="28"/>
        <end position="50"/>
    </location>
</feature>
<keyword evidence="3" id="KW-1185">Reference proteome</keyword>
<protein>
    <submittedName>
        <fullName evidence="2">Uncharacterized protein</fullName>
    </submittedName>
</protein>
<reference evidence="2 3" key="1">
    <citation type="submission" date="2019-05" db="EMBL/GenBank/DDBJ databases">
        <title>Another draft genome of Portunus trituberculatus and its Hox gene families provides insights of decapod evolution.</title>
        <authorList>
            <person name="Jeong J.-H."/>
            <person name="Song I."/>
            <person name="Kim S."/>
            <person name="Choi T."/>
            <person name="Kim D."/>
            <person name="Ryu S."/>
            <person name="Kim W."/>
        </authorList>
    </citation>
    <scope>NUCLEOTIDE SEQUENCE [LARGE SCALE GENOMIC DNA]</scope>
    <source>
        <tissue evidence="2">Muscle</tissue>
    </source>
</reference>
<dbReference type="EMBL" id="VSRR010025043">
    <property type="protein sequence ID" value="MPC66635.1"/>
    <property type="molecule type" value="Genomic_DNA"/>
</dbReference>
<gene>
    <name evidence="2" type="ORF">E2C01_060785</name>
</gene>
<dbReference type="Proteomes" id="UP000324222">
    <property type="component" value="Unassembled WGS sequence"/>
</dbReference>
<name>A0A5B7HAF3_PORTR</name>
<accession>A0A5B7HAF3</accession>
<proteinExistence type="predicted"/>
<evidence type="ECO:0000313" key="2">
    <source>
        <dbReference type="EMBL" id="MPC66635.1"/>
    </source>
</evidence>